<accession>A0A1X7HQJ0</accession>
<dbReference type="AlphaFoldDB" id="A0A1X7HQJ0"/>
<reference evidence="1 2" key="1">
    <citation type="submission" date="2017-04" db="EMBL/GenBank/DDBJ databases">
        <authorList>
            <person name="Afonso C.L."/>
            <person name="Miller P.J."/>
            <person name="Scott M.A."/>
            <person name="Spackman E."/>
            <person name="Goraichik I."/>
            <person name="Dimitrov K.M."/>
            <person name="Suarez D.L."/>
            <person name="Swayne D.E."/>
        </authorList>
    </citation>
    <scope>NUCLEOTIDE SEQUENCE [LARGE SCALE GENOMIC DNA]</scope>
    <source>
        <strain evidence="1 2">N3/975</strain>
    </source>
</reference>
<dbReference type="Proteomes" id="UP000192940">
    <property type="component" value="Chromosome I"/>
</dbReference>
<dbReference type="EMBL" id="LT840184">
    <property type="protein sequence ID" value="SMF89962.1"/>
    <property type="molecule type" value="Genomic_DNA"/>
</dbReference>
<protein>
    <submittedName>
        <fullName evidence="1">Uncharacterized protein</fullName>
    </submittedName>
</protein>
<organism evidence="1 2">
    <name type="scientific">Paenibacillus uliginis N3/975</name>
    <dbReference type="NCBI Taxonomy" id="1313296"/>
    <lineage>
        <taxon>Bacteria</taxon>
        <taxon>Bacillati</taxon>
        <taxon>Bacillota</taxon>
        <taxon>Bacilli</taxon>
        <taxon>Bacillales</taxon>
        <taxon>Paenibacillaceae</taxon>
        <taxon>Paenibacillus</taxon>
    </lineage>
</organism>
<dbReference type="STRING" id="1313296.SAMN05661091_4847"/>
<gene>
    <name evidence="1" type="ORF">SAMN05661091_4847</name>
</gene>
<sequence>MNNEDLAKQYAYDRLQELERCRLLQEARLPRNETAASTGVEGISGGKWRSLLETIMMMGRRML</sequence>
<keyword evidence="2" id="KW-1185">Reference proteome</keyword>
<evidence type="ECO:0000313" key="1">
    <source>
        <dbReference type="EMBL" id="SMF89962.1"/>
    </source>
</evidence>
<proteinExistence type="predicted"/>
<evidence type="ECO:0000313" key="2">
    <source>
        <dbReference type="Proteomes" id="UP000192940"/>
    </source>
</evidence>
<dbReference type="RefSeq" id="WP_244562823.1">
    <property type="nucleotide sequence ID" value="NZ_LT840184.1"/>
</dbReference>
<name>A0A1X7HQJ0_9BACL</name>